<proteinExistence type="predicted"/>
<dbReference type="RefSeq" id="WP_348608437.1">
    <property type="nucleotide sequence ID" value="NZ_CP157276.1"/>
</dbReference>
<name>A0ABW9FNM6_9NOCA</name>
<evidence type="ECO:0000313" key="3">
    <source>
        <dbReference type="Proteomes" id="UP001629744"/>
    </source>
</evidence>
<feature type="domain" description="WYL" evidence="1">
    <location>
        <begin position="89"/>
        <end position="154"/>
    </location>
</feature>
<dbReference type="PANTHER" id="PTHR34580:SF3">
    <property type="entry name" value="PROTEIN PAFB"/>
    <property type="match status" value="1"/>
</dbReference>
<organism evidence="2 3">
    <name type="scientific">Prescottella soli</name>
    <dbReference type="NCBI Taxonomy" id="1543852"/>
    <lineage>
        <taxon>Bacteria</taxon>
        <taxon>Bacillati</taxon>
        <taxon>Actinomycetota</taxon>
        <taxon>Actinomycetes</taxon>
        <taxon>Mycobacteriales</taxon>
        <taxon>Nocardiaceae</taxon>
        <taxon>Prescottella</taxon>
    </lineage>
</organism>
<reference evidence="2 3" key="1">
    <citation type="submission" date="2023-11" db="EMBL/GenBank/DDBJ databases">
        <authorList>
            <person name="Val-Calvo J."/>
            <person name="Scortti M."/>
            <person name="Vazquez-Boland J."/>
        </authorList>
    </citation>
    <scope>NUCLEOTIDE SEQUENCE [LARGE SCALE GENOMIC DNA]</scope>
    <source>
        <strain evidence="2 3">DSM 46662</strain>
    </source>
</reference>
<evidence type="ECO:0000259" key="1">
    <source>
        <dbReference type="Pfam" id="PF13280"/>
    </source>
</evidence>
<keyword evidence="3" id="KW-1185">Reference proteome</keyword>
<dbReference type="InterPro" id="IPR051534">
    <property type="entry name" value="CBASS_pafABC_assoc_protein"/>
</dbReference>
<dbReference type="InterPro" id="IPR026881">
    <property type="entry name" value="WYL_dom"/>
</dbReference>
<protein>
    <submittedName>
        <fullName evidence="2">WYL domain-containing protein</fullName>
    </submittedName>
</protein>
<gene>
    <name evidence="2" type="ORF">ABEU19_000645</name>
</gene>
<dbReference type="Pfam" id="PF13280">
    <property type="entry name" value="WYL"/>
    <property type="match status" value="1"/>
</dbReference>
<dbReference type="PROSITE" id="PS52050">
    <property type="entry name" value="WYL"/>
    <property type="match status" value="1"/>
</dbReference>
<sequence length="200" mass="22166">MIHARPGPASACRLRPGLSIPPLLFTADEVAVITAGLRLIAPHLKGDNSAAVAPAKLDQVLPQRLRCRAAAIDLAIEVLEEDHSVTAQTVGAVADAVAESGRIRFTYRDENGAWSSRVVDPHRHVHSAGHWYLVGFDFDRGDWRTFRFDRISAVDRIAGTYRRRDFPEESIGRWFGTEFGRANEHSHNGKQASCSRAERC</sequence>
<dbReference type="Proteomes" id="UP001629744">
    <property type="component" value="Unassembled WGS sequence"/>
</dbReference>
<dbReference type="EMBL" id="JBDLNU010000001">
    <property type="protein sequence ID" value="MFM1727194.1"/>
    <property type="molecule type" value="Genomic_DNA"/>
</dbReference>
<comment type="caution">
    <text evidence="2">The sequence shown here is derived from an EMBL/GenBank/DDBJ whole genome shotgun (WGS) entry which is preliminary data.</text>
</comment>
<dbReference type="PANTHER" id="PTHR34580">
    <property type="match status" value="1"/>
</dbReference>
<accession>A0ABW9FNM6</accession>
<evidence type="ECO:0000313" key="2">
    <source>
        <dbReference type="EMBL" id="MFM1727194.1"/>
    </source>
</evidence>